<keyword evidence="3" id="KW-1185">Reference proteome</keyword>
<dbReference type="RefSeq" id="WP_045254039.1">
    <property type="nucleotide sequence ID" value="NZ_CP031425.1"/>
</dbReference>
<dbReference type="EMBL" id="JYIU01000040">
    <property type="protein sequence ID" value="KJL21775.1"/>
    <property type="molecule type" value="Genomic_DNA"/>
</dbReference>
<dbReference type="PROSITE" id="PS51257">
    <property type="entry name" value="PROKAR_LIPOPROTEIN"/>
    <property type="match status" value="1"/>
</dbReference>
<reference evidence="2 3" key="1">
    <citation type="submission" date="2015-02" db="EMBL/GenBank/DDBJ databases">
        <title>Draft genome sequences of ten Microbacterium spp. with emphasis on heavy metal contaminated environments.</title>
        <authorList>
            <person name="Corretto E."/>
        </authorList>
    </citation>
    <scope>NUCLEOTIDE SEQUENCE [LARGE SCALE GENOMIC DNA]</scope>
    <source>
        <strain evidence="2 3">DSM 12966</strain>
    </source>
</reference>
<dbReference type="Proteomes" id="UP000033572">
    <property type="component" value="Unassembled WGS sequence"/>
</dbReference>
<sequence>MSGMRSVAGSTLVLLAGIALVGCGQSASVGTENQMLATYTPSGEPGGDGAQLAGVLEVRDGCVIFVNDQGDAVIPAFPEGIANWDGDTLRLRGSSVVPDQDIAVGEPADALGGGNNDGTADGVSVPTSCPTDAGVFVVAG</sequence>
<evidence type="ECO:0000256" key="1">
    <source>
        <dbReference type="SAM" id="MobiDB-lite"/>
    </source>
</evidence>
<dbReference type="GeneID" id="94442808"/>
<comment type="caution">
    <text evidence="2">The sequence shown here is derived from an EMBL/GenBank/DDBJ whole genome shotgun (WGS) entry which is preliminary data.</text>
</comment>
<feature type="region of interest" description="Disordered" evidence="1">
    <location>
        <begin position="105"/>
        <end position="126"/>
    </location>
</feature>
<dbReference type="PATRIC" id="fig|104336.4.peg.1716"/>
<gene>
    <name evidence="2" type="ORF">RN50_01676</name>
</gene>
<proteinExistence type="predicted"/>
<accession>A0A0F0KNU3</accession>
<organism evidence="2 3">
    <name type="scientific">Microbacterium foliorum</name>
    <dbReference type="NCBI Taxonomy" id="104336"/>
    <lineage>
        <taxon>Bacteria</taxon>
        <taxon>Bacillati</taxon>
        <taxon>Actinomycetota</taxon>
        <taxon>Actinomycetes</taxon>
        <taxon>Micrococcales</taxon>
        <taxon>Microbacteriaceae</taxon>
        <taxon>Microbacterium</taxon>
    </lineage>
</organism>
<dbReference type="AlphaFoldDB" id="A0A0F0KNU3"/>
<evidence type="ECO:0000313" key="3">
    <source>
        <dbReference type="Proteomes" id="UP000033572"/>
    </source>
</evidence>
<dbReference type="KEGG" id="mfol:DXT68_00205"/>
<name>A0A0F0KNU3_9MICO</name>
<evidence type="ECO:0000313" key="2">
    <source>
        <dbReference type="EMBL" id="KJL21775.1"/>
    </source>
</evidence>
<protein>
    <submittedName>
        <fullName evidence="2">Uncharacterized protein</fullName>
    </submittedName>
</protein>